<dbReference type="NCBIfam" id="TIGR00016">
    <property type="entry name" value="ackA"/>
    <property type="match status" value="1"/>
</dbReference>
<dbReference type="InterPro" id="IPR004372">
    <property type="entry name" value="Ac/propionate_kinase"/>
</dbReference>
<comment type="subcellular location">
    <subcellularLocation>
        <location evidence="5">Cytoplasm</location>
    </subcellularLocation>
</comment>
<dbReference type="UniPathway" id="UPA00340">
    <property type="reaction ID" value="UER00458"/>
</dbReference>
<keyword evidence="3 5" id="KW-0418">Kinase</keyword>
<keyword evidence="4 5" id="KW-0067">ATP-binding</keyword>
<feature type="binding site" evidence="5">
    <location>
        <position position="378"/>
    </location>
    <ligand>
        <name>Mg(2+)</name>
        <dbReference type="ChEBI" id="CHEBI:18420"/>
    </ligand>
</feature>
<dbReference type="InterPro" id="IPR000890">
    <property type="entry name" value="Aliphatic_acid_kin_short-chain"/>
</dbReference>
<keyword evidence="1 5" id="KW-0808">Transferase</keyword>
<evidence type="ECO:0000256" key="1">
    <source>
        <dbReference type="ARBA" id="ARBA00022679"/>
    </source>
</evidence>
<evidence type="ECO:0000256" key="3">
    <source>
        <dbReference type="ARBA" id="ARBA00022777"/>
    </source>
</evidence>
<dbReference type="PANTHER" id="PTHR21060:SF15">
    <property type="entry name" value="ACETATE KINASE-RELATED"/>
    <property type="match status" value="1"/>
</dbReference>
<comment type="function">
    <text evidence="5">Catalyzes the formation of acetyl phosphate from acetate and ATP. Can also catalyze the reverse reaction.</text>
</comment>
<evidence type="ECO:0000256" key="6">
    <source>
        <dbReference type="RuleBase" id="RU003835"/>
    </source>
</evidence>
<dbReference type="Proteomes" id="UP000218899">
    <property type="component" value="Chromosome"/>
</dbReference>
<feature type="binding site" evidence="5">
    <location>
        <position position="7"/>
    </location>
    <ligand>
        <name>Mg(2+)</name>
        <dbReference type="ChEBI" id="CHEBI:18420"/>
    </ligand>
</feature>
<evidence type="ECO:0000256" key="2">
    <source>
        <dbReference type="ARBA" id="ARBA00022741"/>
    </source>
</evidence>
<evidence type="ECO:0000313" key="8">
    <source>
        <dbReference type="Proteomes" id="UP000218899"/>
    </source>
</evidence>
<proteinExistence type="inferred from homology"/>
<dbReference type="GO" id="GO:0008776">
    <property type="term" value="F:acetate kinase activity"/>
    <property type="evidence" value="ECO:0007669"/>
    <property type="project" value="UniProtKB-UniRule"/>
</dbReference>
<evidence type="ECO:0000313" key="7">
    <source>
        <dbReference type="EMBL" id="BAU47399.1"/>
    </source>
</evidence>
<evidence type="ECO:0000256" key="5">
    <source>
        <dbReference type="HAMAP-Rule" id="MF_00020"/>
    </source>
</evidence>
<feature type="binding site" evidence="5">
    <location>
        <begin position="277"/>
        <end position="279"/>
    </location>
    <ligand>
        <name>ATP</name>
        <dbReference type="ChEBI" id="CHEBI:30616"/>
    </ligand>
</feature>
<name>A0A1B4V1P0_9GAMM</name>
<comment type="catalytic activity">
    <reaction evidence="5">
        <text>acetate + ATP = acetyl phosphate + ADP</text>
        <dbReference type="Rhea" id="RHEA:11352"/>
        <dbReference type="ChEBI" id="CHEBI:22191"/>
        <dbReference type="ChEBI" id="CHEBI:30089"/>
        <dbReference type="ChEBI" id="CHEBI:30616"/>
        <dbReference type="ChEBI" id="CHEBI:456216"/>
        <dbReference type="EC" id="2.7.2.1"/>
    </reaction>
</comment>
<evidence type="ECO:0000256" key="4">
    <source>
        <dbReference type="ARBA" id="ARBA00022840"/>
    </source>
</evidence>
<dbReference type="PRINTS" id="PR00471">
    <property type="entry name" value="ACETATEKNASE"/>
</dbReference>
<dbReference type="Gene3D" id="3.30.420.40">
    <property type="match status" value="2"/>
</dbReference>
<reference evidence="7 8" key="1">
    <citation type="submission" date="2015-08" db="EMBL/GenBank/DDBJ databases">
        <title>Complete genome sequence of Sulfurifustis variabilis.</title>
        <authorList>
            <person name="Miura A."/>
            <person name="Kojima H."/>
            <person name="Fukui M."/>
        </authorList>
    </citation>
    <scope>NUCLEOTIDE SEQUENCE [LARGE SCALE GENOMIC DNA]</scope>
    <source>
        <strain evidence="8">skN76</strain>
    </source>
</reference>
<dbReference type="GO" id="GO:0006083">
    <property type="term" value="P:acetate metabolic process"/>
    <property type="evidence" value="ECO:0007669"/>
    <property type="project" value="TreeGrafter"/>
</dbReference>
<comment type="subunit">
    <text evidence="5">Homodimer.</text>
</comment>
<feature type="active site" description="Proton donor/acceptor" evidence="5">
    <location>
        <position position="144"/>
    </location>
</feature>
<dbReference type="GO" id="GO:0005524">
    <property type="term" value="F:ATP binding"/>
    <property type="evidence" value="ECO:0007669"/>
    <property type="project" value="UniProtKB-KW"/>
</dbReference>
<dbReference type="GO" id="GO:0005737">
    <property type="term" value="C:cytoplasm"/>
    <property type="evidence" value="ECO:0007669"/>
    <property type="project" value="UniProtKB-SubCell"/>
</dbReference>
<comment type="similarity">
    <text evidence="5 6">Belongs to the acetokinase family.</text>
</comment>
<sequence length="392" mass="42074">MSILIFNAGSSTLKFRVYRAPAAGPCELLAAGMVSAFGPSAGFRWSIGTDRGEERVAAPDHGSAARHVIDWLAAKRLEPVHATGHRVVHGGEEFVAPARLTDAALRAIEALNPLAPLHNPVALEVIRATAASMGARVPMVAVFDTAFHHDLPDYARAYALPADWTRPHRIRRYGFHGIAHRYLYERCVALAGGERARRVITLQLGNGCSVAAIRDGRSVDTSMGYTPLEGLVMSSRCGDVDPGVLVRLLEHGLRPDALDRGLNRESGLLALSGASSDMRELLRHEAEGHEGARLAIETFCYRARKYIGAYAAALGGLDAVVFGGGIGEHAPEIRARICSGMEWCGVAVDVDANRGAIGRETRISRPGGVGVYVVPVNEELLIAEDVKRMLNV</sequence>
<keyword evidence="8" id="KW-1185">Reference proteome</keyword>
<organism evidence="7 8">
    <name type="scientific">Sulfurifustis variabilis</name>
    <dbReference type="NCBI Taxonomy" id="1675686"/>
    <lineage>
        <taxon>Bacteria</taxon>
        <taxon>Pseudomonadati</taxon>
        <taxon>Pseudomonadota</taxon>
        <taxon>Gammaproteobacteria</taxon>
        <taxon>Acidiferrobacterales</taxon>
        <taxon>Acidiferrobacteraceae</taxon>
        <taxon>Sulfurifustis</taxon>
    </lineage>
</organism>
<feature type="site" description="Transition state stabilizer" evidence="5">
    <location>
        <position position="236"/>
    </location>
</feature>
<keyword evidence="5" id="KW-0460">Magnesium</keyword>
<dbReference type="HAMAP" id="MF_00020">
    <property type="entry name" value="Acetate_kinase"/>
    <property type="match status" value="1"/>
</dbReference>
<dbReference type="Pfam" id="PF00871">
    <property type="entry name" value="Acetate_kinase"/>
    <property type="match status" value="1"/>
</dbReference>
<dbReference type="InterPro" id="IPR043129">
    <property type="entry name" value="ATPase_NBD"/>
</dbReference>
<gene>
    <name evidence="5" type="primary">ackA</name>
    <name evidence="7" type="ORF">SVA_0820</name>
</gene>
<keyword evidence="5" id="KW-0963">Cytoplasm</keyword>
<keyword evidence="2 5" id="KW-0547">Nucleotide-binding</keyword>
<comment type="caution">
    <text evidence="5">Lacks conserved residue(s) required for the propagation of feature annotation.</text>
</comment>
<feature type="binding site" evidence="5">
    <location>
        <position position="86"/>
    </location>
    <ligand>
        <name>substrate</name>
    </ligand>
</feature>
<dbReference type="OrthoDB" id="9802453at2"/>
<dbReference type="SUPFAM" id="SSF53067">
    <property type="entry name" value="Actin-like ATPase domain"/>
    <property type="match status" value="2"/>
</dbReference>
<feature type="binding site" evidence="5">
    <location>
        <begin position="325"/>
        <end position="329"/>
    </location>
    <ligand>
        <name>ATP</name>
        <dbReference type="ChEBI" id="CHEBI:30616"/>
    </ligand>
</feature>
<dbReference type="GO" id="GO:0006085">
    <property type="term" value="P:acetyl-CoA biosynthetic process"/>
    <property type="evidence" value="ECO:0007669"/>
    <property type="project" value="UniProtKB-UniRule"/>
</dbReference>
<protein>
    <recommendedName>
        <fullName evidence="5">Acetate kinase</fullName>
        <ecNumber evidence="5">2.7.2.1</ecNumber>
    </recommendedName>
    <alternativeName>
        <fullName evidence="5">Acetokinase</fullName>
    </alternativeName>
</protein>
<dbReference type="KEGG" id="sva:SVA_0820"/>
<dbReference type="PANTHER" id="PTHR21060">
    <property type="entry name" value="ACETATE KINASE"/>
    <property type="match status" value="1"/>
</dbReference>
<dbReference type="AlphaFoldDB" id="A0A1B4V1P0"/>
<dbReference type="GO" id="GO:0000287">
    <property type="term" value="F:magnesium ion binding"/>
    <property type="evidence" value="ECO:0007669"/>
    <property type="project" value="UniProtKB-UniRule"/>
</dbReference>
<accession>A0A1B4V1P0</accession>
<dbReference type="PIRSF" id="PIRSF000722">
    <property type="entry name" value="Acetate_prop_kin"/>
    <property type="match status" value="1"/>
</dbReference>
<feature type="site" description="Transition state stabilizer" evidence="5">
    <location>
        <position position="176"/>
    </location>
</feature>
<dbReference type="EC" id="2.7.2.1" evidence="5"/>
<comment type="cofactor">
    <cofactor evidence="5">
        <name>Mg(2+)</name>
        <dbReference type="ChEBI" id="CHEBI:18420"/>
    </cofactor>
    <cofactor evidence="5">
        <name>Mn(2+)</name>
        <dbReference type="ChEBI" id="CHEBI:29035"/>
    </cofactor>
    <text evidence="5">Mg(2+). Can also accept Mn(2+).</text>
</comment>
<dbReference type="EMBL" id="AP014936">
    <property type="protein sequence ID" value="BAU47399.1"/>
    <property type="molecule type" value="Genomic_DNA"/>
</dbReference>
<feature type="binding site" evidence="5">
    <location>
        <position position="14"/>
    </location>
    <ligand>
        <name>ATP</name>
        <dbReference type="ChEBI" id="CHEBI:30616"/>
    </ligand>
</feature>
<comment type="pathway">
    <text evidence="5">Metabolic intermediate biosynthesis; acetyl-CoA biosynthesis; acetyl-CoA from acetate: step 1/2.</text>
</comment>
<dbReference type="RefSeq" id="WP_096459148.1">
    <property type="nucleotide sequence ID" value="NZ_AP014936.1"/>
</dbReference>
<keyword evidence="5" id="KW-0479">Metal-binding</keyword>